<dbReference type="EMBL" id="CADEAL010003946">
    <property type="protein sequence ID" value="CAB1447415.1"/>
    <property type="molecule type" value="Genomic_DNA"/>
</dbReference>
<protein>
    <submittedName>
        <fullName evidence="2">Uncharacterized protein</fullName>
    </submittedName>
</protein>
<feature type="region of interest" description="Disordered" evidence="1">
    <location>
        <begin position="108"/>
        <end position="152"/>
    </location>
</feature>
<evidence type="ECO:0000313" key="2">
    <source>
        <dbReference type="EMBL" id="CAB1447415.1"/>
    </source>
</evidence>
<sequence>MWGGGLVSCSPNSQLLSVEQKSGVTQDIEYFLRYQWLLGPVLPPPTPLCPLPGERPSTETISANWNETLTFLLGQYETCSGVSPARPFVKCPDNVQLSICENQQEIEMSEHTGRSEGPAVAKETLGGSGSPELAEKSSHVHAHSHALRDAGGPAMWSGRGRAAAAAPALVTPLENTFNPAAATAAANASAALMWDRCRVANRPLKNGIVKQKGAKKIHHARKGEGNRGGLPCQ</sequence>
<evidence type="ECO:0000313" key="3">
    <source>
        <dbReference type="Proteomes" id="UP001153269"/>
    </source>
</evidence>
<proteinExistence type="predicted"/>
<feature type="compositionally biased region" description="Basic residues" evidence="1">
    <location>
        <begin position="212"/>
        <end position="221"/>
    </location>
</feature>
<name>A0A9N7VDH2_PLEPL</name>
<comment type="caution">
    <text evidence="2">The sequence shown here is derived from an EMBL/GenBank/DDBJ whole genome shotgun (WGS) entry which is preliminary data.</text>
</comment>
<evidence type="ECO:0000256" key="1">
    <source>
        <dbReference type="SAM" id="MobiDB-lite"/>
    </source>
</evidence>
<gene>
    <name evidence="2" type="ORF">PLEPLA_LOCUS35107</name>
</gene>
<dbReference type="AlphaFoldDB" id="A0A9N7VDH2"/>
<feature type="region of interest" description="Disordered" evidence="1">
    <location>
        <begin position="210"/>
        <end position="233"/>
    </location>
</feature>
<organism evidence="2 3">
    <name type="scientific">Pleuronectes platessa</name>
    <name type="common">European plaice</name>
    <dbReference type="NCBI Taxonomy" id="8262"/>
    <lineage>
        <taxon>Eukaryota</taxon>
        <taxon>Metazoa</taxon>
        <taxon>Chordata</taxon>
        <taxon>Craniata</taxon>
        <taxon>Vertebrata</taxon>
        <taxon>Euteleostomi</taxon>
        <taxon>Actinopterygii</taxon>
        <taxon>Neopterygii</taxon>
        <taxon>Teleostei</taxon>
        <taxon>Neoteleostei</taxon>
        <taxon>Acanthomorphata</taxon>
        <taxon>Carangaria</taxon>
        <taxon>Pleuronectiformes</taxon>
        <taxon>Pleuronectoidei</taxon>
        <taxon>Pleuronectidae</taxon>
        <taxon>Pleuronectes</taxon>
    </lineage>
</organism>
<keyword evidence="3" id="KW-1185">Reference proteome</keyword>
<reference evidence="2" key="1">
    <citation type="submission" date="2020-03" db="EMBL/GenBank/DDBJ databases">
        <authorList>
            <person name="Weist P."/>
        </authorList>
    </citation>
    <scope>NUCLEOTIDE SEQUENCE</scope>
</reference>
<dbReference type="Proteomes" id="UP001153269">
    <property type="component" value="Unassembled WGS sequence"/>
</dbReference>
<accession>A0A9N7VDH2</accession>